<evidence type="ECO:0000256" key="1">
    <source>
        <dbReference type="SAM" id="MobiDB-lite"/>
    </source>
</evidence>
<dbReference type="EMBL" id="LAZR01037813">
    <property type="protein sequence ID" value="KKL21219.1"/>
    <property type="molecule type" value="Genomic_DNA"/>
</dbReference>
<gene>
    <name evidence="2" type="ORF">LCGC14_2447650</name>
</gene>
<protein>
    <submittedName>
        <fullName evidence="2">Uncharacterized protein</fullName>
    </submittedName>
</protein>
<feature type="region of interest" description="Disordered" evidence="1">
    <location>
        <begin position="45"/>
        <end position="65"/>
    </location>
</feature>
<dbReference type="AlphaFoldDB" id="A0A0F9BH99"/>
<reference evidence="2" key="1">
    <citation type="journal article" date="2015" name="Nature">
        <title>Complex archaea that bridge the gap between prokaryotes and eukaryotes.</title>
        <authorList>
            <person name="Spang A."/>
            <person name="Saw J.H."/>
            <person name="Jorgensen S.L."/>
            <person name="Zaremba-Niedzwiedzka K."/>
            <person name="Martijn J."/>
            <person name="Lind A.E."/>
            <person name="van Eijk R."/>
            <person name="Schleper C."/>
            <person name="Guy L."/>
            <person name="Ettema T.J."/>
        </authorList>
    </citation>
    <scope>NUCLEOTIDE SEQUENCE</scope>
</reference>
<proteinExistence type="predicted"/>
<organism evidence="2">
    <name type="scientific">marine sediment metagenome</name>
    <dbReference type="NCBI Taxonomy" id="412755"/>
    <lineage>
        <taxon>unclassified sequences</taxon>
        <taxon>metagenomes</taxon>
        <taxon>ecological metagenomes</taxon>
    </lineage>
</organism>
<sequence length="65" mass="7698">MEPNINKAKRPFTPFILGTLLGPDYDRNGGIAKISKEESLRFDVLRQDRKRRNKARDKSKKRNRR</sequence>
<comment type="caution">
    <text evidence="2">The sequence shown here is derived from an EMBL/GenBank/DDBJ whole genome shotgun (WGS) entry which is preliminary data.</text>
</comment>
<name>A0A0F9BH99_9ZZZZ</name>
<accession>A0A0F9BH99</accession>
<feature type="compositionally biased region" description="Basic residues" evidence="1">
    <location>
        <begin position="48"/>
        <end position="65"/>
    </location>
</feature>
<evidence type="ECO:0000313" key="2">
    <source>
        <dbReference type="EMBL" id="KKL21219.1"/>
    </source>
</evidence>